<dbReference type="EMBL" id="JASXSX010000001">
    <property type="protein sequence ID" value="MDT3767344.1"/>
    <property type="molecule type" value="Genomic_DNA"/>
</dbReference>
<organism evidence="2 3">
    <name type="scientific">Gleimia hominis</name>
    <dbReference type="NCBI Taxonomy" id="595468"/>
    <lineage>
        <taxon>Bacteria</taxon>
        <taxon>Bacillati</taxon>
        <taxon>Actinomycetota</taxon>
        <taxon>Actinomycetes</taxon>
        <taxon>Actinomycetales</taxon>
        <taxon>Actinomycetaceae</taxon>
        <taxon>Gleimia</taxon>
    </lineage>
</organism>
<evidence type="ECO:0000313" key="2">
    <source>
        <dbReference type="EMBL" id="MDT3767344.1"/>
    </source>
</evidence>
<dbReference type="Gene3D" id="3.40.50.2020">
    <property type="match status" value="1"/>
</dbReference>
<accession>A0ABU3IAD4</accession>
<dbReference type="PANTHER" id="PTHR47505:SF1">
    <property type="entry name" value="DNA UTILIZATION PROTEIN YHGH"/>
    <property type="match status" value="1"/>
</dbReference>
<dbReference type="InterPro" id="IPR051910">
    <property type="entry name" value="ComF/GntX_DNA_util-trans"/>
</dbReference>
<dbReference type="PANTHER" id="PTHR47505">
    <property type="entry name" value="DNA UTILIZATION PROTEIN YHGH"/>
    <property type="match status" value="1"/>
</dbReference>
<reference evidence="2 3" key="1">
    <citation type="submission" date="2023-06" db="EMBL/GenBank/DDBJ databases">
        <title>Draft genome sequence of Gleimia hominis type strain CCUG 57540T.</title>
        <authorList>
            <person name="Salva-Serra F."/>
            <person name="Cardew S."/>
            <person name="Jensie Markopoulos S."/>
            <person name="Ohlen M."/>
            <person name="Inganas E."/>
            <person name="Svensson-Stadler L."/>
            <person name="Moore E.R.B."/>
        </authorList>
    </citation>
    <scope>NUCLEOTIDE SEQUENCE [LARGE SCALE GENOMIC DNA]</scope>
    <source>
        <strain evidence="2 3">CCUG 57540</strain>
    </source>
</reference>
<name>A0ABU3IAD4_9ACTO</name>
<keyword evidence="3" id="KW-1185">Reference proteome</keyword>
<protein>
    <submittedName>
        <fullName evidence="2">Competence protein ComF</fullName>
    </submittedName>
</protein>
<evidence type="ECO:0000313" key="3">
    <source>
        <dbReference type="Proteomes" id="UP001247542"/>
    </source>
</evidence>
<comment type="similarity">
    <text evidence="1">Belongs to the ComF/GntX family.</text>
</comment>
<dbReference type="RefSeq" id="WP_313272809.1">
    <property type="nucleotide sequence ID" value="NZ_JASXSX010000001.1"/>
</dbReference>
<sequence length="226" mass="24539">MYARPLLDLLLPTACAGCGRWDTPLCEACGNLARTHPRPHVLEEVGSPAVAALSLGKYDGPLRRVILTAKHDSGARLDNWLYHCGITLGAAAVERLDWAGSAQVCVVPAPSKLRRRWQGMMVTPQVARAVAQTLRAMGVQAQMREVLALRVGQRTQSGRDAQTRRRGRHGAMFLRTPVGQRQAIVVDDVITTGATIRECVRVLENSGVQVPLVLSLAVVKKPQLMG</sequence>
<evidence type="ECO:0000256" key="1">
    <source>
        <dbReference type="ARBA" id="ARBA00008007"/>
    </source>
</evidence>
<dbReference type="InterPro" id="IPR000836">
    <property type="entry name" value="PRTase_dom"/>
</dbReference>
<dbReference type="CDD" id="cd06223">
    <property type="entry name" value="PRTases_typeI"/>
    <property type="match status" value="1"/>
</dbReference>
<gene>
    <name evidence="2" type="ORF">QS713_04595</name>
</gene>
<dbReference type="InterPro" id="IPR029057">
    <property type="entry name" value="PRTase-like"/>
</dbReference>
<dbReference type="Proteomes" id="UP001247542">
    <property type="component" value="Unassembled WGS sequence"/>
</dbReference>
<dbReference type="SUPFAM" id="SSF53271">
    <property type="entry name" value="PRTase-like"/>
    <property type="match status" value="1"/>
</dbReference>
<comment type="caution">
    <text evidence="2">The sequence shown here is derived from an EMBL/GenBank/DDBJ whole genome shotgun (WGS) entry which is preliminary data.</text>
</comment>
<proteinExistence type="inferred from homology"/>